<comment type="caution">
    <text evidence="1">The sequence shown here is derived from an EMBL/GenBank/DDBJ whole genome shotgun (WGS) entry which is preliminary data.</text>
</comment>
<proteinExistence type="predicted"/>
<dbReference type="Gene3D" id="3.10.150.10">
    <property type="entry name" value="DNA Polymerase III, subunit A, domain 2"/>
    <property type="match status" value="1"/>
</dbReference>
<evidence type="ECO:0000313" key="2">
    <source>
        <dbReference type="Proteomes" id="UP000233649"/>
    </source>
</evidence>
<gene>
    <name evidence="1" type="ORF">CVH13_01112</name>
</gene>
<keyword evidence="1" id="KW-0548">Nucleotidyltransferase</keyword>
<dbReference type="GO" id="GO:0003887">
    <property type="term" value="F:DNA-directed DNA polymerase activity"/>
    <property type="evidence" value="ECO:0007669"/>
    <property type="project" value="UniProtKB-EC"/>
</dbReference>
<name>A0A2J1DW77_9CHLR</name>
<dbReference type="EC" id="2.7.7.7" evidence="1"/>
<accession>A0A2J1DW77</accession>
<dbReference type="Proteomes" id="UP000233649">
    <property type="component" value="Unassembled WGS sequence"/>
</dbReference>
<dbReference type="EMBL" id="PHFD01000215">
    <property type="protein sequence ID" value="PKH46402.1"/>
    <property type="molecule type" value="Genomic_DNA"/>
</dbReference>
<organism evidence="1 2">
    <name type="scientific">Dehalococcoides mccartyi</name>
    <dbReference type="NCBI Taxonomy" id="61435"/>
    <lineage>
        <taxon>Bacteria</taxon>
        <taxon>Bacillati</taxon>
        <taxon>Chloroflexota</taxon>
        <taxon>Dehalococcoidia</taxon>
        <taxon>Dehalococcoidales</taxon>
        <taxon>Dehalococcoidaceae</taxon>
        <taxon>Dehalococcoides</taxon>
    </lineage>
</organism>
<protein>
    <submittedName>
        <fullName evidence="1">DNA polymerase III subunit beta</fullName>
        <ecNumber evidence="1">2.7.7.7</ecNumber>
    </submittedName>
</protein>
<dbReference type="InterPro" id="IPR046938">
    <property type="entry name" value="DNA_clamp_sf"/>
</dbReference>
<sequence length="39" mass="4283">MLKAQQVALEVTSPSSPGVIKPVGADNYIHVIMPMFVQW</sequence>
<keyword evidence="1" id="KW-0808">Transferase</keyword>
<reference evidence="1 2" key="1">
    <citation type="journal article" date="2017" name="FEMS Microbiol. Ecol.">
        <title>Reconstructed genomes of novel Dehalococcoides mccartyi strains from 1,2,3,4-tetrachlorodibenzo-p-dioxin-dechlorinating enrichment cultures reveal divergent reductive dehalogenase gene profiles.</title>
        <authorList>
            <person name="Dam H.T."/>
            <person name="Vollmers J."/>
            <person name="Kaster A.K."/>
            <person name="Haggblom M.M."/>
        </authorList>
    </citation>
    <scope>NUCLEOTIDE SEQUENCE [LARGE SCALE GENOMIC DNA]</scope>
    <source>
        <strain evidence="1 2">H1-3-2.001</strain>
    </source>
</reference>
<dbReference type="AlphaFoldDB" id="A0A2J1DW77"/>
<dbReference type="SUPFAM" id="SSF55979">
    <property type="entry name" value="DNA clamp"/>
    <property type="match status" value="1"/>
</dbReference>
<evidence type="ECO:0000313" key="1">
    <source>
        <dbReference type="EMBL" id="PKH46402.1"/>
    </source>
</evidence>